<dbReference type="GO" id="GO:0006606">
    <property type="term" value="P:protein import into nucleus"/>
    <property type="evidence" value="ECO:0007669"/>
    <property type="project" value="InterPro"/>
</dbReference>
<feature type="coiled-coil region" evidence="4">
    <location>
        <begin position="1461"/>
        <end position="1530"/>
    </location>
</feature>
<feature type="domain" description="Nucleoprotein TPR/MPL1" evidence="7">
    <location>
        <begin position="184"/>
        <end position="262"/>
    </location>
</feature>
<feature type="region of interest" description="Disordered" evidence="5">
    <location>
        <begin position="671"/>
        <end position="690"/>
    </location>
</feature>
<feature type="compositionally biased region" description="Low complexity" evidence="5">
    <location>
        <begin position="1855"/>
        <end position="1916"/>
    </location>
</feature>
<dbReference type="Pfam" id="PF25785">
    <property type="entry name" value="TPR"/>
    <property type="match status" value="1"/>
</dbReference>
<dbReference type="PANTHER" id="PTHR18898:SF2">
    <property type="entry name" value="NUCLEOPROTEIN TPR"/>
    <property type="match status" value="1"/>
</dbReference>
<dbReference type="GO" id="GO:0006406">
    <property type="term" value="P:mRNA export from nucleus"/>
    <property type="evidence" value="ECO:0007669"/>
    <property type="project" value="TreeGrafter"/>
</dbReference>
<protein>
    <submittedName>
        <fullName evidence="9">Uncharacterized protein</fullName>
    </submittedName>
</protein>
<organism evidence="9 10">
    <name type="scientific">Zopfia rhizophila CBS 207.26</name>
    <dbReference type="NCBI Taxonomy" id="1314779"/>
    <lineage>
        <taxon>Eukaryota</taxon>
        <taxon>Fungi</taxon>
        <taxon>Dikarya</taxon>
        <taxon>Ascomycota</taxon>
        <taxon>Pezizomycotina</taxon>
        <taxon>Dothideomycetes</taxon>
        <taxon>Dothideomycetes incertae sedis</taxon>
        <taxon>Zopfiaceae</taxon>
        <taxon>Zopfia</taxon>
    </lineage>
</organism>
<feature type="region of interest" description="Disordered" evidence="5">
    <location>
        <begin position="1687"/>
        <end position="1721"/>
    </location>
</feature>
<feature type="coiled-coil region" evidence="4">
    <location>
        <begin position="34"/>
        <end position="114"/>
    </location>
</feature>
<keyword evidence="3" id="KW-0539">Nucleus</keyword>
<accession>A0A6A6EPG2</accession>
<dbReference type="GO" id="GO:0017056">
    <property type="term" value="F:structural constituent of nuclear pore"/>
    <property type="evidence" value="ECO:0007669"/>
    <property type="project" value="TreeGrafter"/>
</dbReference>
<dbReference type="PANTHER" id="PTHR18898">
    <property type="entry name" value="NUCLEOPROTEIN TPR-RELATED"/>
    <property type="match status" value="1"/>
</dbReference>
<evidence type="ECO:0000313" key="9">
    <source>
        <dbReference type="EMBL" id="KAF2193464.1"/>
    </source>
</evidence>
<feature type="region of interest" description="Disordered" evidence="5">
    <location>
        <begin position="1630"/>
        <end position="1666"/>
    </location>
</feature>
<feature type="coiled-coil region" evidence="4">
    <location>
        <begin position="157"/>
        <end position="184"/>
    </location>
</feature>
<gene>
    <name evidence="9" type="ORF">K469DRAFT_551061</name>
</gene>
<feature type="region of interest" description="Disordered" evidence="5">
    <location>
        <begin position="1539"/>
        <end position="1591"/>
    </location>
</feature>
<keyword evidence="2 4" id="KW-0175">Coiled coil</keyword>
<reference evidence="9" key="1">
    <citation type="journal article" date="2020" name="Stud. Mycol.">
        <title>101 Dothideomycetes genomes: a test case for predicting lifestyles and emergence of pathogens.</title>
        <authorList>
            <person name="Haridas S."/>
            <person name="Albert R."/>
            <person name="Binder M."/>
            <person name="Bloem J."/>
            <person name="Labutti K."/>
            <person name="Salamov A."/>
            <person name="Andreopoulos B."/>
            <person name="Baker S."/>
            <person name="Barry K."/>
            <person name="Bills G."/>
            <person name="Bluhm B."/>
            <person name="Cannon C."/>
            <person name="Castanera R."/>
            <person name="Culley D."/>
            <person name="Daum C."/>
            <person name="Ezra D."/>
            <person name="Gonzalez J."/>
            <person name="Henrissat B."/>
            <person name="Kuo A."/>
            <person name="Liang C."/>
            <person name="Lipzen A."/>
            <person name="Lutzoni F."/>
            <person name="Magnuson J."/>
            <person name="Mondo S."/>
            <person name="Nolan M."/>
            <person name="Ohm R."/>
            <person name="Pangilinan J."/>
            <person name="Park H.-J."/>
            <person name="Ramirez L."/>
            <person name="Alfaro M."/>
            <person name="Sun H."/>
            <person name="Tritt A."/>
            <person name="Yoshinaga Y."/>
            <person name="Zwiers L.-H."/>
            <person name="Turgeon B."/>
            <person name="Goodwin S."/>
            <person name="Spatafora J."/>
            <person name="Crous P."/>
            <person name="Grigoriev I."/>
        </authorList>
    </citation>
    <scope>NUCLEOTIDE SEQUENCE</scope>
    <source>
        <strain evidence="9">CBS 207.26</strain>
    </source>
</reference>
<comment type="subcellular location">
    <subcellularLocation>
        <location evidence="1">Nucleus</location>
    </subcellularLocation>
</comment>
<evidence type="ECO:0000259" key="6">
    <source>
        <dbReference type="Pfam" id="PF07926"/>
    </source>
</evidence>
<feature type="compositionally biased region" description="Basic and acidic residues" evidence="5">
    <location>
        <begin position="2015"/>
        <end position="2027"/>
    </location>
</feature>
<keyword evidence="10" id="KW-1185">Reference proteome</keyword>
<feature type="coiled-coil region" evidence="4">
    <location>
        <begin position="982"/>
        <end position="1224"/>
    </location>
</feature>
<feature type="compositionally biased region" description="Low complexity" evidence="5">
    <location>
        <begin position="1946"/>
        <end position="1964"/>
    </location>
</feature>
<sequence length="2037" mass="228315">MAADAVDVGYLAAFFSVPESTLQSFLENPIVDLAQSLLQQFEAKAREFDEVKAEKLRSDVELENAIRSGDARARALKASVDKGIKDAEELQRKLNEEQNARAKLESELQNLQSSTSSSTSEIEALHSRIRTLEAANRDAIALHEAKSTAHDRVAEDLSEQHRKNVSLRKQVSELEDQNQTLVNESTNTKYRENTLRQEIALLKKNNDWYETELKTRTAEHTKFRKEKNAQITDLQRFNVDANQNVESLRRTETTLRQRNEELNQKVEDSLLKIQQLQESAAKQQESFRAELEGVQRLADLQKQSADTAKARLLQVDSELQQVKDSATQELGQIQAEIETERSQRTIAEARIEELESQVEVLESQVSELRSSAHIPGTPRRGVNGTVGTPGRAGSPAIFSPGTPRSRGGMTVTQLYSENTQLKADLRASQEKQEQLRESMNDMLSELEQRQPEVAELREQHDRLTVELGEISALLDEAAKERENARKETRKWQAENQGHLRECEILRQQLRDLSAQVKLLVVEQQAQAQGLESLSAEQQQYLEQVARNELDPSQLDDTTDTGRVISSRLVLFKNVHELQSQNAELLRTIRAVAETYEGTEAQAKSNQIEKDRQELEQLREKVAQYEDELQSLTTRSRSFMKERDMFRRMLTHRGQLPAGSDAASIFGQSVDERATATPPPGNMIQSVEQSPSSKEIAQYAKLIKDMQAHFDAYKQESATDHASLKQQADRLAKEKSDLSIENARLGSQITLARERYDLLQQRFSALKTENDEILKRYQSLQETAARQDIRTQQAVEDIVEARGAADSLRNENANLKAERELWKSIEARMTSEISQLMSEKEGVKKSLADLEALQNAREHSEKENQRRLQSKAESLESELQIVKRKLDDEIEASRATVSRREYEQEQSRTRIDDLNKALNKTKEDLIATRTERDIFEARVNELKAELRIAQEMAQALPPRPTPRVNGSIEPADPTAGEDGITREEQLAIEISNLKRELERVEEQVKSAKAEVERYKGISQDAELQMQELQDSYDEYTQNMDQKLAEKDAKISELQQSVQEISSELQNTYTQLSGLQKAQEENTRHFNQQKEILESEITHLKDESERYRETAKLHQEDLKVQADIAQRAQQNYENELMRHGEATKNLRDLREEHNTLKTEVAEIKAQGEAARTSLAQSEEHWVGIRERYERELTELRTRNDDLKKQNELLHKQLENVTSQIASLKQSRVSVAGGELDVANPDSDIEGLREVVRYLRREKEIVDVQYGISIQEAKRYKQQLDYTKSQLDETREKLDSERLSHAENEQNAISQSKLRDTINELNTFRESSVTLRNETQQMRAQLSEKTKEVESLLAQIEPLQSRVREVESEIETKDEEIRLVQQDRDHWQQRTQRIMQKYDRVDPAELQSLKAQIGTLQAERDQAVAEKLPLQEQIDGFSEQLKEAVGRERKAQEAAFSERRESMIKQFKERSRQLSGKIKETESKSEALTKECDELKQQVASIQGDLASSRQQLASAQQELEATKVARDEAIANAEVIANARPTDTVMGNSNEEGQVDESISVEKQALEARAIAAESKANEESNRAKLKEELASAQKEVEDLRTSAAITATAGTTAEDGSKSVEEQVTERVAKIRADLDAKHTEKVKESDEKAKQAEDKFQQRADSMKRTLNAKLAEGKQAYQQKFDEDMQKLKSEHEEEIQQAQSVAQSAQQTTSTDDVAKGSAATEIMPAIKTEGKPAELSESAVKDLVATNPVIKSMVSRNIQKKLGEEKDVIANRVKEEQEKITAEKLEEAKQLAEKQKASAVEMESKRYTLKLSMAENRLKAATAKIDVVDKAATDTPERPIGEVWAIAKNTKPPAAAPTAPATQPPAVQAPQPSTDSQTASAPSTETATAPPAQPAQPTQTPGSQPQPQAPGTGFPQSNGAPGGGQSSIPTRGGGIPRPGRGGQQNQTQNQQQQNQGINIQGAGASQLPRGGGHRGRGRGGQGSPRGGLNPGAQQFTPGTGAGGQGAGRGQKRGRDDGGDGDGHQGGKRARGGGQ</sequence>
<feature type="compositionally biased region" description="Gly residues" evidence="5">
    <location>
        <begin position="1923"/>
        <end position="1945"/>
    </location>
</feature>
<feature type="compositionally biased region" description="Gly residues" evidence="5">
    <location>
        <begin position="1981"/>
        <end position="1992"/>
    </location>
</feature>
<feature type="coiled-coil region" evidence="4">
    <location>
        <begin position="1332"/>
        <end position="1423"/>
    </location>
</feature>
<feature type="compositionally biased region" description="Low complexity" evidence="5">
    <location>
        <begin position="1698"/>
        <end position="1713"/>
    </location>
</feature>
<dbReference type="EMBL" id="ML994613">
    <property type="protein sequence ID" value="KAF2193464.1"/>
    <property type="molecule type" value="Genomic_DNA"/>
</dbReference>
<feature type="coiled-coil region" evidence="4">
    <location>
        <begin position="713"/>
        <end position="951"/>
    </location>
</feature>
<name>A0A6A6EPG2_9PEZI</name>
<feature type="domain" description="NUA/TPR/MLP1-2-like" evidence="8">
    <location>
        <begin position="488"/>
        <end position="600"/>
    </location>
</feature>
<dbReference type="OrthoDB" id="343070at2759"/>
<evidence type="ECO:0000256" key="1">
    <source>
        <dbReference type="ARBA" id="ARBA00004123"/>
    </source>
</evidence>
<dbReference type="GO" id="GO:0005643">
    <property type="term" value="C:nuclear pore"/>
    <property type="evidence" value="ECO:0007669"/>
    <property type="project" value="TreeGrafter"/>
</dbReference>
<feature type="coiled-coil region" evidence="4">
    <location>
        <begin position="411"/>
        <end position="550"/>
    </location>
</feature>
<evidence type="ECO:0000256" key="2">
    <source>
        <dbReference type="ARBA" id="ARBA00023054"/>
    </source>
</evidence>
<feature type="region of interest" description="Disordered" evidence="5">
    <location>
        <begin position="956"/>
        <end position="976"/>
    </location>
</feature>
<evidence type="ECO:0000313" key="10">
    <source>
        <dbReference type="Proteomes" id="UP000800200"/>
    </source>
</evidence>
<feature type="compositionally biased region" description="Basic and acidic residues" evidence="5">
    <location>
        <begin position="1630"/>
        <end position="1664"/>
    </location>
</feature>
<feature type="compositionally biased region" description="Basic and acidic residues" evidence="5">
    <location>
        <begin position="1574"/>
        <end position="1591"/>
    </location>
</feature>
<proteinExistence type="predicted"/>
<dbReference type="InterPro" id="IPR057577">
    <property type="entry name" value="Nucleoprot-TPR/MLP1_dom"/>
</dbReference>
<dbReference type="Proteomes" id="UP000800200">
    <property type="component" value="Unassembled WGS sequence"/>
</dbReference>
<evidence type="ECO:0000259" key="8">
    <source>
        <dbReference type="Pfam" id="PF25785"/>
    </source>
</evidence>
<dbReference type="Gene3D" id="1.20.1170.10">
    <property type="match status" value="1"/>
</dbReference>
<feature type="domain" description="Nucleoprotein TPR/MLP1-2" evidence="6">
    <location>
        <begin position="1087"/>
        <end position="1214"/>
    </location>
</feature>
<dbReference type="InterPro" id="IPR012929">
    <property type="entry name" value="Nucleoprot-TPR/MLP1-2_dom"/>
</dbReference>
<evidence type="ECO:0000256" key="5">
    <source>
        <dbReference type="SAM" id="MobiDB-lite"/>
    </source>
</evidence>
<feature type="coiled-coil region" evidence="4">
    <location>
        <begin position="574"/>
        <end position="641"/>
    </location>
</feature>
<evidence type="ECO:0000256" key="3">
    <source>
        <dbReference type="ARBA" id="ARBA00023242"/>
    </source>
</evidence>
<feature type="compositionally biased region" description="Basic and acidic residues" evidence="5">
    <location>
        <begin position="1834"/>
        <end position="1843"/>
    </location>
</feature>
<feature type="coiled-coil region" evidence="4">
    <location>
        <begin position="245"/>
        <end position="286"/>
    </location>
</feature>
<dbReference type="Gene3D" id="1.10.287.1490">
    <property type="match status" value="2"/>
</dbReference>
<feature type="coiled-coil region" evidence="4">
    <location>
        <begin position="1777"/>
        <end position="1834"/>
    </location>
</feature>
<feature type="compositionally biased region" description="Basic residues" evidence="5">
    <location>
        <begin position="2028"/>
        <end position="2037"/>
    </location>
</feature>
<dbReference type="Pfam" id="PF07926">
    <property type="entry name" value="TPR_MLP1_2"/>
    <property type="match status" value="1"/>
</dbReference>
<dbReference type="InterPro" id="IPR057974">
    <property type="entry name" value="NUA/TPR/MLP1-2-like_dom"/>
</dbReference>
<dbReference type="Pfam" id="PF25481">
    <property type="entry name" value="Nucleoprot-TPR"/>
    <property type="match status" value="1"/>
</dbReference>
<evidence type="ECO:0000256" key="4">
    <source>
        <dbReference type="SAM" id="Coils"/>
    </source>
</evidence>
<feature type="region of interest" description="Disordered" evidence="5">
    <location>
        <begin position="1834"/>
        <end position="2037"/>
    </location>
</feature>
<feature type="compositionally biased region" description="Gly residues" evidence="5">
    <location>
        <begin position="2002"/>
        <end position="2011"/>
    </location>
</feature>
<evidence type="ECO:0000259" key="7">
    <source>
        <dbReference type="Pfam" id="PF25481"/>
    </source>
</evidence>
<feature type="region of interest" description="Disordered" evidence="5">
    <location>
        <begin position="369"/>
        <end position="407"/>
    </location>
</feature>